<dbReference type="Proteomes" id="UP000788993">
    <property type="component" value="Unassembled WGS sequence"/>
</dbReference>
<gene>
    <name evidence="1" type="ORF">OGATHE_000711</name>
</gene>
<proteinExistence type="predicted"/>
<evidence type="ECO:0000313" key="2">
    <source>
        <dbReference type="Proteomes" id="UP000788993"/>
    </source>
</evidence>
<name>A0A9P8PTM1_9ASCO</name>
<comment type="caution">
    <text evidence="1">The sequence shown here is derived from an EMBL/GenBank/DDBJ whole genome shotgun (WGS) entry which is preliminary data.</text>
</comment>
<sequence length="157" mass="17580">MMIGKLTSSKAANTVGSSLVMSANRLMYLSMIFSWSGRYSSRELFVNSPFSPFLYSECSLPSMKTQLDGLKIFTATSTTHGLTYFGDWKIFLARSLVEAITTNLWKIETQDKGPEAHLLWYSSNLGSKDSKNGPITGQNLKRGPAIDPLYIWYAIWS</sequence>
<keyword evidence="2" id="KW-1185">Reference proteome</keyword>
<accession>A0A9P8PTM1</accession>
<organism evidence="1 2">
    <name type="scientific">Ogataea polymorpha</name>
    <dbReference type="NCBI Taxonomy" id="460523"/>
    <lineage>
        <taxon>Eukaryota</taxon>
        <taxon>Fungi</taxon>
        <taxon>Dikarya</taxon>
        <taxon>Ascomycota</taxon>
        <taxon>Saccharomycotina</taxon>
        <taxon>Pichiomycetes</taxon>
        <taxon>Pichiales</taxon>
        <taxon>Pichiaceae</taxon>
        <taxon>Ogataea</taxon>
    </lineage>
</organism>
<dbReference type="EMBL" id="JAEUBD010000095">
    <property type="protein sequence ID" value="KAH3678056.1"/>
    <property type="molecule type" value="Genomic_DNA"/>
</dbReference>
<reference evidence="1" key="2">
    <citation type="submission" date="2021-01" db="EMBL/GenBank/DDBJ databases">
        <authorList>
            <person name="Schikora-Tamarit M.A."/>
        </authorList>
    </citation>
    <scope>NUCLEOTIDE SEQUENCE</scope>
    <source>
        <strain evidence="1">NCAIM Y.01608</strain>
    </source>
</reference>
<dbReference type="AlphaFoldDB" id="A0A9P8PTM1"/>
<reference evidence="1" key="1">
    <citation type="journal article" date="2021" name="Open Biol.">
        <title>Shared evolutionary footprints suggest mitochondrial oxidative damage underlies multiple complex I losses in fungi.</title>
        <authorList>
            <person name="Schikora-Tamarit M.A."/>
            <person name="Marcet-Houben M."/>
            <person name="Nosek J."/>
            <person name="Gabaldon T."/>
        </authorList>
    </citation>
    <scope>NUCLEOTIDE SEQUENCE</scope>
    <source>
        <strain evidence="1">NCAIM Y.01608</strain>
    </source>
</reference>
<evidence type="ECO:0000313" key="1">
    <source>
        <dbReference type="EMBL" id="KAH3678056.1"/>
    </source>
</evidence>
<protein>
    <submittedName>
        <fullName evidence="1">Uncharacterized protein</fullName>
    </submittedName>
</protein>